<comment type="similarity">
    <text evidence="1">Belongs to the bacterial ribosomal protein bL9 family.</text>
</comment>
<dbReference type="Pfam" id="PF01281">
    <property type="entry name" value="Ribosomal_L9_N"/>
    <property type="match status" value="1"/>
</dbReference>
<reference evidence="5 6" key="1">
    <citation type="journal article" date="2024" name="BMC Biol.">
        <title>Comparative genomics of Ascetosporea gives new insight into the evolutionary basis for animal parasitism in Rhizaria.</title>
        <authorList>
            <person name="Hiltunen Thoren M."/>
            <person name="Onut-Brannstrom I."/>
            <person name="Alfjorden A."/>
            <person name="Peckova H."/>
            <person name="Swords F."/>
            <person name="Hooper C."/>
            <person name="Holzer A.S."/>
            <person name="Bass D."/>
            <person name="Burki F."/>
        </authorList>
    </citation>
    <scope>NUCLEOTIDE SEQUENCE [LARGE SCALE GENOMIC DNA]</scope>
    <source>
        <strain evidence="5">20-A016</strain>
    </source>
</reference>
<gene>
    <name evidence="5" type="ORF">MHBO_000853</name>
</gene>
<accession>A0ABV2AHL9</accession>
<proteinExistence type="inferred from homology"/>
<dbReference type="InterPro" id="IPR009027">
    <property type="entry name" value="Ribosomal_bL9/RNase_H1_N"/>
</dbReference>
<evidence type="ECO:0000313" key="5">
    <source>
        <dbReference type="EMBL" id="MES1918969.1"/>
    </source>
</evidence>
<dbReference type="SUPFAM" id="SSF55658">
    <property type="entry name" value="L9 N-domain-like"/>
    <property type="match status" value="1"/>
</dbReference>
<evidence type="ECO:0000313" key="6">
    <source>
        <dbReference type="Proteomes" id="UP001439008"/>
    </source>
</evidence>
<feature type="domain" description="Ribosomal protein L9" evidence="4">
    <location>
        <begin position="30"/>
        <end position="75"/>
    </location>
</feature>
<protein>
    <recommendedName>
        <fullName evidence="4">Ribosomal protein L9 domain-containing protein</fullName>
    </recommendedName>
</protein>
<sequence>MFKFSTKLIPFYSCKNIVNPNKHHFAKRTIKVVCVEDIPNFGNKGLVRTCKPGALRNWLRPQKLAAIATKENIDTYYDPKAEKINSLKKEKKAEQKRVKRMSKTVLKIYRPHSNRILDQKITEGDISALMFKHFSVILDPEKIEIKDHEIIEKLGNYDFYADHEGNRVKMHILIEPIKIIEKEKFEID</sequence>
<dbReference type="Proteomes" id="UP001439008">
    <property type="component" value="Unassembled WGS sequence"/>
</dbReference>
<dbReference type="EMBL" id="JBDODL010000168">
    <property type="protein sequence ID" value="MES1918969.1"/>
    <property type="molecule type" value="Genomic_DNA"/>
</dbReference>
<organism evidence="5 6">
    <name type="scientific">Bonamia ostreae</name>
    <dbReference type="NCBI Taxonomy" id="126728"/>
    <lineage>
        <taxon>Eukaryota</taxon>
        <taxon>Sar</taxon>
        <taxon>Rhizaria</taxon>
        <taxon>Endomyxa</taxon>
        <taxon>Ascetosporea</taxon>
        <taxon>Haplosporida</taxon>
        <taxon>Bonamia</taxon>
    </lineage>
</organism>
<evidence type="ECO:0000256" key="3">
    <source>
        <dbReference type="ARBA" id="ARBA00023274"/>
    </source>
</evidence>
<dbReference type="InterPro" id="IPR020070">
    <property type="entry name" value="Ribosomal_bL9_N"/>
</dbReference>
<dbReference type="InterPro" id="IPR036935">
    <property type="entry name" value="Ribosomal_bL9_N_sf"/>
</dbReference>
<evidence type="ECO:0000256" key="1">
    <source>
        <dbReference type="ARBA" id="ARBA00010605"/>
    </source>
</evidence>
<dbReference type="Gene3D" id="3.40.5.10">
    <property type="entry name" value="Ribosomal protein L9, N-terminal domain"/>
    <property type="match status" value="1"/>
</dbReference>
<keyword evidence="2" id="KW-0689">Ribosomal protein</keyword>
<dbReference type="InterPro" id="IPR000244">
    <property type="entry name" value="Ribosomal_bL9"/>
</dbReference>
<keyword evidence="3" id="KW-0687">Ribonucleoprotein</keyword>
<name>A0ABV2AHL9_9EUKA</name>
<evidence type="ECO:0000256" key="2">
    <source>
        <dbReference type="ARBA" id="ARBA00022980"/>
    </source>
</evidence>
<dbReference type="PANTHER" id="PTHR21368">
    <property type="entry name" value="50S RIBOSOMAL PROTEIN L9"/>
    <property type="match status" value="1"/>
</dbReference>
<comment type="caution">
    <text evidence="5">The sequence shown here is derived from an EMBL/GenBank/DDBJ whole genome shotgun (WGS) entry which is preliminary data.</text>
</comment>
<keyword evidence="6" id="KW-1185">Reference proteome</keyword>
<evidence type="ECO:0000259" key="4">
    <source>
        <dbReference type="Pfam" id="PF01281"/>
    </source>
</evidence>